<protein>
    <recommendedName>
        <fullName evidence="1">Siphovirus-type tail component C-terminal domain-containing protein</fullName>
    </recommendedName>
</protein>
<dbReference type="AlphaFoldDB" id="A0A5N5RG04"/>
<accession>A0A5N5RG04</accession>
<dbReference type="RefSeq" id="WP_151917245.1">
    <property type="nucleotide sequence ID" value="NZ_RQSP01000030.1"/>
</dbReference>
<dbReference type="Gene3D" id="2.60.120.860">
    <property type="match status" value="1"/>
</dbReference>
<proteinExistence type="predicted"/>
<sequence length="265" mass="28185">MTMRYDHRHHATLDADGPVTINGIRLADYGLFTTGDAWSVGEAKPTLTYTDVPGLSGGIDQTTTDATGAAYVGRRDVTINVATVGDPIEIDEAKQRIGALAGRIVSVGGISPHGEYRGRMTVGAWTDTPAAGRTGSSATTLTVNADPYCYGRPVTLPVTQGLNRLLIQGNAMTPPQWTLTIPSGTGTTDATVTDQTDMGRSIVCRVTLPTATMSLTLDAATREARLNGTLQAIRLDSDWWPLRPGVNTITSSHAGRLSYTPRWLT</sequence>
<feature type="domain" description="Siphovirus-type tail component C-terminal" evidence="1">
    <location>
        <begin position="168"/>
        <end position="263"/>
    </location>
</feature>
<evidence type="ECO:0000313" key="3">
    <source>
        <dbReference type="Proteomes" id="UP000326336"/>
    </source>
</evidence>
<gene>
    <name evidence="2" type="ORF">EHS19_08065</name>
</gene>
<comment type="caution">
    <text evidence="2">The sequence shown here is derived from an EMBL/GenBank/DDBJ whole genome shotgun (WGS) entry which is preliminary data.</text>
</comment>
<reference evidence="2 3" key="1">
    <citation type="journal article" date="2019" name="Int. J. Syst. Evol. Microbiol.">
        <title>Bifidobacterium jacchi sp. nov., isolated from the faeces of a baby common marmoset (Callithrix jacchus).</title>
        <authorList>
            <person name="Modesto M."/>
            <person name="Watanabe K."/>
            <person name="Arita M."/>
            <person name="Satti M."/>
            <person name="Oki K."/>
            <person name="Sciavilla P."/>
            <person name="Patavino C."/>
            <person name="Camma C."/>
            <person name="Michelini S."/>
            <person name="Sgorbati B."/>
            <person name="Mattarelli P."/>
        </authorList>
    </citation>
    <scope>NUCLEOTIDE SEQUENCE [LARGE SCALE GENOMIC DNA]</scope>
    <source>
        <strain evidence="2 3">MRM 9.3</strain>
    </source>
</reference>
<evidence type="ECO:0000313" key="2">
    <source>
        <dbReference type="EMBL" id="KAB5606165.1"/>
    </source>
</evidence>
<dbReference type="Proteomes" id="UP000326336">
    <property type="component" value="Unassembled WGS sequence"/>
</dbReference>
<organism evidence="2 3">
    <name type="scientific">Bifidobacterium jacchi</name>
    <dbReference type="NCBI Taxonomy" id="2490545"/>
    <lineage>
        <taxon>Bacteria</taxon>
        <taxon>Bacillati</taxon>
        <taxon>Actinomycetota</taxon>
        <taxon>Actinomycetes</taxon>
        <taxon>Bifidobacteriales</taxon>
        <taxon>Bifidobacteriaceae</taxon>
        <taxon>Bifidobacterium</taxon>
    </lineage>
</organism>
<evidence type="ECO:0000259" key="1">
    <source>
        <dbReference type="Pfam" id="PF22768"/>
    </source>
</evidence>
<keyword evidence="3" id="KW-1185">Reference proteome</keyword>
<dbReference type="InterPro" id="IPR054738">
    <property type="entry name" value="Siphovirus-type_tail_C"/>
</dbReference>
<name>A0A5N5RG04_9BIFI</name>
<dbReference type="Pfam" id="PF22768">
    <property type="entry name" value="SPP1_Dit"/>
    <property type="match status" value="1"/>
</dbReference>
<dbReference type="OrthoDB" id="3240569at2"/>
<dbReference type="EMBL" id="RQSP01000030">
    <property type="protein sequence ID" value="KAB5606165.1"/>
    <property type="molecule type" value="Genomic_DNA"/>
</dbReference>